<dbReference type="PANTHER" id="PTHR46481:SF10">
    <property type="entry name" value="ZINC FINGER BED DOMAIN-CONTAINING PROTEIN 39"/>
    <property type="match status" value="1"/>
</dbReference>
<dbReference type="InterPro" id="IPR012337">
    <property type="entry name" value="RNaseH-like_sf"/>
</dbReference>
<evidence type="ECO:0000259" key="7">
    <source>
        <dbReference type="Pfam" id="PF04937"/>
    </source>
</evidence>
<keyword evidence="9" id="KW-1185">Reference proteome</keyword>
<evidence type="ECO:0000256" key="3">
    <source>
        <dbReference type="ARBA" id="ARBA00022771"/>
    </source>
</evidence>
<dbReference type="InterPro" id="IPR007021">
    <property type="entry name" value="DUF659"/>
</dbReference>
<keyword evidence="5" id="KW-0539">Nucleus</keyword>
<evidence type="ECO:0000256" key="4">
    <source>
        <dbReference type="ARBA" id="ARBA00022833"/>
    </source>
</evidence>
<accession>A0A9W6UBT5</accession>
<dbReference type="Proteomes" id="UP001165121">
    <property type="component" value="Unassembled WGS sequence"/>
</dbReference>
<dbReference type="PANTHER" id="PTHR46481">
    <property type="entry name" value="ZINC FINGER BED DOMAIN-CONTAINING PROTEIN 4"/>
    <property type="match status" value="1"/>
</dbReference>
<evidence type="ECO:0000256" key="6">
    <source>
        <dbReference type="SAM" id="MobiDB-lite"/>
    </source>
</evidence>
<evidence type="ECO:0000313" key="9">
    <source>
        <dbReference type="Proteomes" id="UP001165121"/>
    </source>
</evidence>
<gene>
    <name evidence="8" type="ORF">Pfra01_000653200</name>
</gene>
<evidence type="ECO:0000313" key="8">
    <source>
        <dbReference type="EMBL" id="GMF29964.1"/>
    </source>
</evidence>
<dbReference type="EMBL" id="BSXT01000556">
    <property type="protein sequence ID" value="GMF29964.1"/>
    <property type="molecule type" value="Genomic_DNA"/>
</dbReference>
<feature type="domain" description="DUF659" evidence="7">
    <location>
        <begin position="163"/>
        <end position="311"/>
    </location>
</feature>
<feature type="compositionally biased region" description="Low complexity" evidence="6">
    <location>
        <begin position="30"/>
        <end position="46"/>
    </location>
</feature>
<comment type="caution">
    <text evidence="8">The sequence shown here is derived from an EMBL/GenBank/DDBJ whole genome shotgun (WGS) entry which is preliminary data.</text>
</comment>
<keyword evidence="3" id="KW-0863">Zinc-finger</keyword>
<keyword evidence="2" id="KW-0479">Metal-binding</keyword>
<evidence type="ECO:0000256" key="2">
    <source>
        <dbReference type="ARBA" id="ARBA00022723"/>
    </source>
</evidence>
<evidence type="ECO:0000256" key="1">
    <source>
        <dbReference type="ARBA" id="ARBA00004123"/>
    </source>
</evidence>
<dbReference type="SUPFAM" id="SSF53098">
    <property type="entry name" value="Ribonuclease H-like"/>
    <property type="match status" value="1"/>
</dbReference>
<comment type="subcellular location">
    <subcellularLocation>
        <location evidence="1">Nucleus</location>
    </subcellularLocation>
</comment>
<dbReference type="GO" id="GO:0005634">
    <property type="term" value="C:nucleus"/>
    <property type="evidence" value="ECO:0007669"/>
    <property type="project" value="UniProtKB-SubCell"/>
</dbReference>
<dbReference type="InterPro" id="IPR052035">
    <property type="entry name" value="ZnF_BED_domain_contain"/>
</dbReference>
<keyword evidence="4" id="KW-0862">Zinc</keyword>
<dbReference type="AlphaFoldDB" id="A0A9W6UBT5"/>
<sequence length="396" mass="44350">MPLCLTFDILSFALRYNTSPPPRRRHPHHGMMSSSRTATDSSTSPSNPSGHLPVGRKLDPAWSQVDVDPEGGVWCKRCTKLIQTTGRTHVERVKHHLSKKCSNRASAPLITAMFSPKLKPGVIKVLQEQLALWIYSTGMAFYKVEHQSLLDALQLLTPGIEVPSRDQLSTVLLDRAYLKSLKLPEVSLQGKVVTVSSDGWTDICGRAVLNYVAVCGDRSFFLETVYTGDQAHDAVFLANDMQRVIEKYHFLNVGAVITDNTPANKAMWANLQTKFPRTFFHGCVCHALHLLVKDMVRKLTWLDRLLDGCKKLVVFFKSNHKLRSQLTSRLRDHGLRLIAKPGETRWGSLQLCFETILAAEAVLHSLATMHPTSRESRLVGCIVAVFFPVFLTSVDH</sequence>
<proteinExistence type="predicted"/>
<organism evidence="8 9">
    <name type="scientific">Phytophthora fragariaefolia</name>
    <dbReference type="NCBI Taxonomy" id="1490495"/>
    <lineage>
        <taxon>Eukaryota</taxon>
        <taxon>Sar</taxon>
        <taxon>Stramenopiles</taxon>
        <taxon>Oomycota</taxon>
        <taxon>Peronosporomycetes</taxon>
        <taxon>Peronosporales</taxon>
        <taxon>Peronosporaceae</taxon>
        <taxon>Phytophthora</taxon>
    </lineage>
</organism>
<evidence type="ECO:0000256" key="5">
    <source>
        <dbReference type="ARBA" id="ARBA00023242"/>
    </source>
</evidence>
<dbReference type="GO" id="GO:0008270">
    <property type="term" value="F:zinc ion binding"/>
    <property type="evidence" value="ECO:0007669"/>
    <property type="project" value="UniProtKB-KW"/>
</dbReference>
<name>A0A9W6UBT5_9STRA</name>
<dbReference type="Pfam" id="PF04937">
    <property type="entry name" value="DUF659"/>
    <property type="match status" value="1"/>
</dbReference>
<protein>
    <submittedName>
        <fullName evidence="8">Unnamed protein product</fullName>
    </submittedName>
</protein>
<dbReference type="OrthoDB" id="118457at2759"/>
<reference evidence="8" key="1">
    <citation type="submission" date="2023-04" db="EMBL/GenBank/DDBJ databases">
        <title>Phytophthora fragariaefolia NBRC 109709.</title>
        <authorList>
            <person name="Ichikawa N."/>
            <person name="Sato H."/>
            <person name="Tonouchi N."/>
        </authorList>
    </citation>
    <scope>NUCLEOTIDE SEQUENCE</scope>
    <source>
        <strain evidence="8">NBRC 109709</strain>
    </source>
</reference>
<feature type="region of interest" description="Disordered" evidence="6">
    <location>
        <begin position="18"/>
        <end position="57"/>
    </location>
</feature>